<dbReference type="AlphaFoldDB" id="A0A0F9WS17"/>
<organism evidence="1">
    <name type="scientific">marine sediment metagenome</name>
    <dbReference type="NCBI Taxonomy" id="412755"/>
    <lineage>
        <taxon>unclassified sequences</taxon>
        <taxon>metagenomes</taxon>
        <taxon>ecological metagenomes</taxon>
    </lineage>
</organism>
<protein>
    <submittedName>
        <fullName evidence="1">Uncharacterized protein</fullName>
    </submittedName>
</protein>
<dbReference type="EMBL" id="LAZR01000213">
    <property type="protein sequence ID" value="KKN81573.1"/>
    <property type="molecule type" value="Genomic_DNA"/>
</dbReference>
<proteinExistence type="predicted"/>
<name>A0A0F9WS17_9ZZZZ</name>
<sequence>MDEHRTRGGQGMTLGDTIFNFIYYRCESSYAMIMPGSWEFVCARCAHVLRPLFLNPHLLTCQCGKRYIMGRLSILDSGRLQ</sequence>
<comment type="caution">
    <text evidence="1">The sequence shown here is derived from an EMBL/GenBank/DDBJ whole genome shotgun (WGS) entry which is preliminary data.</text>
</comment>
<gene>
    <name evidence="1" type="ORF">LCGC14_0318320</name>
</gene>
<reference evidence="1" key="1">
    <citation type="journal article" date="2015" name="Nature">
        <title>Complex archaea that bridge the gap between prokaryotes and eukaryotes.</title>
        <authorList>
            <person name="Spang A."/>
            <person name="Saw J.H."/>
            <person name="Jorgensen S.L."/>
            <person name="Zaremba-Niedzwiedzka K."/>
            <person name="Martijn J."/>
            <person name="Lind A.E."/>
            <person name="van Eijk R."/>
            <person name="Schleper C."/>
            <person name="Guy L."/>
            <person name="Ettema T.J."/>
        </authorList>
    </citation>
    <scope>NUCLEOTIDE SEQUENCE</scope>
</reference>
<evidence type="ECO:0000313" key="1">
    <source>
        <dbReference type="EMBL" id="KKN81573.1"/>
    </source>
</evidence>
<accession>A0A0F9WS17</accession>